<dbReference type="Proteomes" id="UP000632273">
    <property type="component" value="Unassembled WGS sequence"/>
</dbReference>
<organism evidence="1 2">
    <name type="scientific">Hymenobacter cavernae</name>
    <dbReference type="NCBI Taxonomy" id="2044852"/>
    <lineage>
        <taxon>Bacteria</taxon>
        <taxon>Pseudomonadati</taxon>
        <taxon>Bacteroidota</taxon>
        <taxon>Cytophagia</taxon>
        <taxon>Cytophagales</taxon>
        <taxon>Hymenobacteraceae</taxon>
        <taxon>Hymenobacter</taxon>
    </lineage>
</organism>
<keyword evidence="2" id="KW-1185">Reference proteome</keyword>
<name>A0ABQ1TTP4_9BACT</name>
<dbReference type="EMBL" id="BMHT01000002">
    <property type="protein sequence ID" value="GGF03298.1"/>
    <property type="molecule type" value="Genomic_DNA"/>
</dbReference>
<evidence type="ECO:0000313" key="1">
    <source>
        <dbReference type="EMBL" id="GGF03298.1"/>
    </source>
</evidence>
<gene>
    <name evidence="1" type="ORF">GCM10011383_12830</name>
</gene>
<accession>A0ABQ1TTP4</accession>
<evidence type="ECO:0008006" key="3">
    <source>
        <dbReference type="Google" id="ProtNLM"/>
    </source>
</evidence>
<comment type="caution">
    <text evidence="1">The sequence shown here is derived from an EMBL/GenBank/DDBJ whole genome shotgun (WGS) entry which is preliminary data.</text>
</comment>
<reference evidence="2" key="1">
    <citation type="journal article" date="2019" name="Int. J. Syst. Evol. Microbiol.">
        <title>The Global Catalogue of Microorganisms (GCM) 10K type strain sequencing project: providing services to taxonomists for standard genome sequencing and annotation.</title>
        <authorList>
            <consortium name="The Broad Institute Genomics Platform"/>
            <consortium name="The Broad Institute Genome Sequencing Center for Infectious Disease"/>
            <person name="Wu L."/>
            <person name="Ma J."/>
        </authorList>
    </citation>
    <scope>NUCLEOTIDE SEQUENCE [LARGE SCALE GENOMIC DNA]</scope>
    <source>
        <strain evidence="2">CGMCC 1.15197</strain>
    </source>
</reference>
<proteinExistence type="predicted"/>
<sequence length="128" mass="14219">MAPTVQLALPTEIPLIMQDKEEERSLVNVENKLSSDGFTANFTVTDGRLHTFDNPNKTYGPEEVTIVDFYRFEGESNPDDMSILYALTCNDGVKGTISSAYGTYGESDSIEFLTKVEDLGKNLDKSHK</sequence>
<protein>
    <recommendedName>
        <fullName evidence="3">Phosphoribosylpyrophosphate synthetase</fullName>
    </recommendedName>
</protein>
<evidence type="ECO:0000313" key="2">
    <source>
        <dbReference type="Proteomes" id="UP000632273"/>
    </source>
</evidence>